<reference evidence="3 4" key="1">
    <citation type="journal article" date="2010" name="Nature">
        <title>The Ectocarpus genome and the independent evolution of multicellularity in brown algae.</title>
        <authorList>
            <person name="Cock J.M."/>
            <person name="Sterck L."/>
            <person name="Rouze P."/>
            <person name="Scornet D."/>
            <person name="Allen A.E."/>
            <person name="Amoutzias G."/>
            <person name="Anthouard V."/>
            <person name="Artiguenave F."/>
            <person name="Aury J.M."/>
            <person name="Badger J.H."/>
            <person name="Beszteri B."/>
            <person name="Billiau K."/>
            <person name="Bonnet E."/>
            <person name="Bothwell J.H."/>
            <person name="Bowler C."/>
            <person name="Boyen C."/>
            <person name="Brownlee C."/>
            <person name="Carrano C.J."/>
            <person name="Charrier B."/>
            <person name="Cho G.Y."/>
            <person name="Coelho S.M."/>
            <person name="Collen J."/>
            <person name="Corre E."/>
            <person name="Da Silva C."/>
            <person name="Delage L."/>
            <person name="Delaroque N."/>
            <person name="Dittami S.M."/>
            <person name="Doulbeau S."/>
            <person name="Elias M."/>
            <person name="Farnham G."/>
            <person name="Gachon C.M."/>
            <person name="Gschloessl B."/>
            <person name="Heesch S."/>
            <person name="Jabbari K."/>
            <person name="Jubin C."/>
            <person name="Kawai H."/>
            <person name="Kimura K."/>
            <person name="Kloareg B."/>
            <person name="Kupper F.C."/>
            <person name="Lang D."/>
            <person name="Le Bail A."/>
            <person name="Leblanc C."/>
            <person name="Lerouge P."/>
            <person name="Lohr M."/>
            <person name="Lopez P.J."/>
            <person name="Martens C."/>
            <person name="Maumus F."/>
            <person name="Michel G."/>
            <person name="Miranda-Saavedra D."/>
            <person name="Morales J."/>
            <person name="Moreau H."/>
            <person name="Motomura T."/>
            <person name="Nagasato C."/>
            <person name="Napoli C.A."/>
            <person name="Nelson D.R."/>
            <person name="Nyvall-Collen P."/>
            <person name="Peters A.F."/>
            <person name="Pommier C."/>
            <person name="Potin P."/>
            <person name="Poulain J."/>
            <person name="Quesneville H."/>
            <person name="Read B."/>
            <person name="Rensing S.A."/>
            <person name="Ritter A."/>
            <person name="Rousvoal S."/>
            <person name="Samanta M."/>
            <person name="Samson G."/>
            <person name="Schroeder D.C."/>
            <person name="Segurens B."/>
            <person name="Strittmatter M."/>
            <person name="Tonon T."/>
            <person name="Tregear J.W."/>
            <person name="Valentin K."/>
            <person name="von Dassow P."/>
            <person name="Yamagishi T."/>
            <person name="Van de Peer Y."/>
            <person name="Wincker P."/>
        </authorList>
    </citation>
    <scope>NUCLEOTIDE SEQUENCE [LARGE SCALE GENOMIC DNA]</scope>
    <source>
        <strain evidence="4">Ec32 / CCAP1310/4</strain>
    </source>
</reference>
<dbReference type="Gene3D" id="2.60.40.150">
    <property type="entry name" value="C2 domain"/>
    <property type="match status" value="1"/>
</dbReference>
<feature type="compositionally biased region" description="Basic residues" evidence="1">
    <location>
        <begin position="114"/>
        <end position="124"/>
    </location>
</feature>
<feature type="compositionally biased region" description="Basic residues" evidence="1">
    <location>
        <begin position="669"/>
        <end position="684"/>
    </location>
</feature>
<gene>
    <name evidence="3" type="ORF">Esi_0283_0019</name>
</gene>
<evidence type="ECO:0000259" key="2">
    <source>
        <dbReference type="PROSITE" id="PS50004"/>
    </source>
</evidence>
<feature type="region of interest" description="Disordered" evidence="1">
    <location>
        <begin position="533"/>
        <end position="758"/>
    </location>
</feature>
<dbReference type="SUPFAM" id="SSF49562">
    <property type="entry name" value="C2 domain (Calcium/lipid-binding domain, CaLB)"/>
    <property type="match status" value="1"/>
</dbReference>
<feature type="region of interest" description="Disordered" evidence="1">
    <location>
        <begin position="864"/>
        <end position="929"/>
    </location>
</feature>
<proteinExistence type="predicted"/>
<dbReference type="GO" id="GO:0046856">
    <property type="term" value="P:phosphatidylinositol dephosphorylation"/>
    <property type="evidence" value="ECO:0007669"/>
    <property type="project" value="InterPro"/>
</dbReference>
<feature type="compositionally biased region" description="Low complexity" evidence="1">
    <location>
        <begin position="704"/>
        <end position="729"/>
    </location>
</feature>
<feature type="compositionally biased region" description="Low complexity" evidence="1">
    <location>
        <begin position="93"/>
        <end position="104"/>
    </location>
</feature>
<protein>
    <recommendedName>
        <fullName evidence="2">C2 domain-containing protein</fullName>
    </recommendedName>
</protein>
<dbReference type="EMBL" id="FN649760">
    <property type="protein sequence ID" value="CBN79626.1"/>
    <property type="molecule type" value="Genomic_DNA"/>
</dbReference>
<sequence>MPPPGAGPRGGGGGGAELGLGGGSGPGDVRGEAVTSPERAENAGPRQSFSGASSSLPREKSHWELGSDAELLPGNMTPTNASPMRDNGDTKDLSGSAGASSLSGTGNKDLSRFGRARKAVKKRTKEMDAGAAHLRSMLSGHLGPDFEQVISLRRMQMRVKIFLRRSLLDVYDHEEGESAAENTGIGKVVANKGGLVCKLRLRGTTLCFVSCHLQAHEGQNHLARRNSSCAEILQGARLGDRRMVDVDSQFHHVFWLGDMNYRINLGLGLQPEEQHARVSALVEASDWPRLWEADELLKELRAGRLLAGFQGIRGETSGYSAKRIPSYTDRILWKSLPGHAANLDLLKFTSFPEITSSDHKPIHAAFVVKLTPEVGAPPLPNKMFGRRARMPLAVLDVPRMAQHPPPRLLLEDLEVFDLQGIAGGGVRNPYVVFSSDPKHLVKASPAGKPPKTTVKKKTLRAKWNRYAFQLAISDPVLLRQSHVSLVVMDKERGRKSKGEVIGVANLSLAEVLWINNGPPASANARSSSPSSAAAAASAAASSRRRSSLPLRRRSLSPDRARHSNGTRERSSSLEGHGRGGGDGSSGVGGQDSKIGEAASAGEETSSLSSSQQRRGTGMPRHRSHSSLPWGFFRHQNGGLSYREDGDSGHNTAAAAAACGDGGGGGGGHRDHHHHHHHHHHHRRASSGSGGGSDMTSVGCEGQDVAGTSAAARAAAAPGVSPTSTTGTSSRALGGCEPSAGTTADSKEGSAYGGGTGGGGGGGYNRRSSFFHNLAGHHLHHQDEQDGRAAAAAAAAAAAEQRLGPMFDIPLVKSGLHRGRISGRCTLVLGSGTGVNLLRLGSVRALGPGGVASVGGVGVAGLSDGDGSSGGAAAKLRDRASEGGENMGNKAPPGLAAKSVSDRVFSKSRRLRSDSGGGGRDSAPAGCVCM</sequence>
<evidence type="ECO:0000313" key="3">
    <source>
        <dbReference type="EMBL" id="CBN79626.1"/>
    </source>
</evidence>
<dbReference type="SUPFAM" id="SSF56219">
    <property type="entry name" value="DNase I-like"/>
    <property type="match status" value="1"/>
</dbReference>
<dbReference type="PANTHER" id="PTHR11200:SF275">
    <property type="entry name" value="LD06095P"/>
    <property type="match status" value="1"/>
</dbReference>
<dbReference type="SMART" id="SM00128">
    <property type="entry name" value="IPPc"/>
    <property type="match status" value="1"/>
</dbReference>
<dbReference type="PROSITE" id="PS50004">
    <property type="entry name" value="C2"/>
    <property type="match status" value="1"/>
</dbReference>
<dbReference type="InterPro" id="IPR046985">
    <property type="entry name" value="IP5"/>
</dbReference>
<feature type="compositionally biased region" description="Gly residues" evidence="1">
    <location>
        <begin position="580"/>
        <end position="589"/>
    </location>
</feature>
<feature type="region of interest" description="Disordered" evidence="1">
    <location>
        <begin position="1"/>
        <end position="128"/>
    </location>
</feature>
<feature type="compositionally biased region" description="Basic residues" evidence="1">
    <location>
        <begin position="542"/>
        <end position="554"/>
    </location>
</feature>
<feature type="compositionally biased region" description="Low complexity" evidence="1">
    <location>
        <begin position="864"/>
        <end position="873"/>
    </location>
</feature>
<feature type="compositionally biased region" description="Gly residues" evidence="1">
    <location>
        <begin position="7"/>
        <end position="28"/>
    </location>
</feature>
<dbReference type="AlphaFoldDB" id="D8LK92"/>
<accession>D8LK92</accession>
<dbReference type="InterPro" id="IPR000300">
    <property type="entry name" value="IPPc"/>
</dbReference>
<dbReference type="GO" id="GO:0004439">
    <property type="term" value="F:phosphatidylinositol-4,5-bisphosphate 5-phosphatase activity"/>
    <property type="evidence" value="ECO:0007669"/>
    <property type="project" value="TreeGrafter"/>
</dbReference>
<feature type="domain" description="C2" evidence="2">
    <location>
        <begin position="386"/>
        <end position="522"/>
    </location>
</feature>
<feature type="compositionally biased region" description="Low complexity" evidence="1">
    <location>
        <begin position="648"/>
        <end position="658"/>
    </location>
</feature>
<dbReference type="SMART" id="SM00239">
    <property type="entry name" value="C2"/>
    <property type="match status" value="1"/>
</dbReference>
<organism evidence="3 4">
    <name type="scientific">Ectocarpus siliculosus</name>
    <name type="common">Brown alga</name>
    <name type="synonym">Conferva siliculosa</name>
    <dbReference type="NCBI Taxonomy" id="2880"/>
    <lineage>
        <taxon>Eukaryota</taxon>
        <taxon>Sar</taxon>
        <taxon>Stramenopiles</taxon>
        <taxon>Ochrophyta</taxon>
        <taxon>PX clade</taxon>
        <taxon>Phaeophyceae</taxon>
        <taxon>Ectocarpales</taxon>
        <taxon>Ectocarpaceae</taxon>
        <taxon>Ectocarpus</taxon>
    </lineage>
</organism>
<keyword evidence="4" id="KW-1185">Reference proteome</keyword>
<dbReference type="Gene3D" id="3.60.10.10">
    <property type="entry name" value="Endonuclease/exonuclease/phosphatase"/>
    <property type="match status" value="1"/>
</dbReference>
<feature type="compositionally biased region" description="Polar residues" evidence="1">
    <location>
        <begin position="45"/>
        <end position="56"/>
    </location>
</feature>
<evidence type="ECO:0000256" key="1">
    <source>
        <dbReference type="SAM" id="MobiDB-lite"/>
    </source>
</evidence>
<dbReference type="InterPro" id="IPR000008">
    <property type="entry name" value="C2_dom"/>
</dbReference>
<feature type="compositionally biased region" description="Basic and acidic residues" evidence="1">
    <location>
        <begin position="555"/>
        <end position="579"/>
    </location>
</feature>
<dbReference type="InterPro" id="IPR036691">
    <property type="entry name" value="Endo/exonu/phosph_ase_sf"/>
</dbReference>
<dbReference type="Pfam" id="PF00168">
    <property type="entry name" value="C2"/>
    <property type="match status" value="1"/>
</dbReference>
<dbReference type="InParanoid" id="D8LK92"/>
<dbReference type="PANTHER" id="PTHR11200">
    <property type="entry name" value="INOSITOL 5-PHOSPHATASE"/>
    <property type="match status" value="1"/>
</dbReference>
<evidence type="ECO:0000313" key="4">
    <source>
        <dbReference type="Proteomes" id="UP000002630"/>
    </source>
</evidence>
<dbReference type="OrthoDB" id="62798at2759"/>
<dbReference type="Proteomes" id="UP000002630">
    <property type="component" value="Unassembled WGS sequence"/>
</dbReference>
<dbReference type="STRING" id="2880.D8LK92"/>
<dbReference type="Pfam" id="PF22669">
    <property type="entry name" value="Exo_endo_phos2"/>
    <property type="match status" value="1"/>
</dbReference>
<name>D8LK92_ECTSI</name>
<dbReference type="InterPro" id="IPR035892">
    <property type="entry name" value="C2_domain_sf"/>
</dbReference>
<feature type="compositionally biased region" description="Low complexity" evidence="1">
    <location>
        <begin position="595"/>
        <end position="617"/>
    </location>
</feature>
<dbReference type="eggNOG" id="KOG0565">
    <property type="taxonomic scope" value="Eukaryota"/>
</dbReference>